<comment type="caution">
    <text evidence="2">The sequence shown here is derived from an EMBL/GenBank/DDBJ whole genome shotgun (WGS) entry which is preliminary data.</text>
</comment>
<sequence length="973" mass="112246">MLSLIAMASITKHHDFSLYYQNSRGIRTKLNTLYMNILSNCFDVIVLTETWLIPAINNQEFIDKRYIVFRCDRNRTATGKSDGGGVLIAVLRKYNPICVPSSQFGTLDHYLEQTAIMIPSNNNSSNTLIHAAYVPNNLPFAVYDAFFNNMDNLIDSIKTDNILLLGDYNIPIAQWVRQDPTQSYMTCLGTTPTCNRLRDFLIVHDVKQFNHISNPNGRILDLLISDANCTVLKPNLDLLPVDSHHPPFYTLLSLNINISLSKPLHTPKYNYRRADYTAINKDIDEICWEGILESNSTDECIDAFYNCLYGIIKNRIPLSTPPNSHFPVWFSKPLIHIFKYKKKAWSKWKKYRNISDYEVFSLYRARFKDECHKCFQKYINSVEDGISKDVTHFWVYIANRQGKSGIPTCMSYGNVTSSDSVDICNLFSTFFQSVYEPSSLSPGWHPPSDLRNVNSSSLCTINFTVHEVRRQLKMLDTNKGPGPDDIPPYFLKSTAETICKPLSMLFNKCIQSGTFPSLWKQANIIPVHKSGPRQDIENYRPISILCALAKIFEKLVHQAIYPFLRHNIIPEQHGFVKNKSTVTNLMIFTEHLFSDMDAGSQTDAVYTDFKKAFDRVDHSILLNKIAFNGIRGNLLRWFCSYISNRNQVVVCNGYKSDSFVATSGVPQGSILGPLMFIIYINDICSCFKNSNFLLYADDLKVFRTIKNTADCDLLQEDLNRLSAYCDENKLKLSLPKCKFINFTKNKKVIPFDYSLCNSTLFKETYICDLGVLLDSKLHLNLHIDKITSKAYQLYNFVMRATSDFKRPATYLYLFKSLVRPQVEYACMIWDPYYTKYEAAVERVQRKFLSIMQYKCRNKRLPYKDALNRFKLLSLHSRRLLLQGMMLHGLVNNRFDCSELISKLCYIVPRTVTRREARSYPLFATTPCRTNAGKRAPLQRVVRVYNDNFNDVDVFALTKNKFKKEIIKRLAESY</sequence>
<name>A0AAD8DRW2_MYTSE</name>
<dbReference type="SUPFAM" id="SSF56672">
    <property type="entry name" value="DNA/RNA polymerases"/>
    <property type="match status" value="1"/>
</dbReference>
<dbReference type="CDD" id="cd01650">
    <property type="entry name" value="RT_nLTR_like"/>
    <property type="match status" value="1"/>
</dbReference>
<protein>
    <recommendedName>
        <fullName evidence="1">Reverse transcriptase domain-containing protein</fullName>
    </recommendedName>
</protein>
<accession>A0AAD8DRW2</accession>
<dbReference type="SUPFAM" id="SSF56219">
    <property type="entry name" value="DNase I-like"/>
    <property type="match status" value="1"/>
</dbReference>
<evidence type="ECO:0000313" key="3">
    <source>
        <dbReference type="Proteomes" id="UP001231518"/>
    </source>
</evidence>
<dbReference type="InterPro" id="IPR000477">
    <property type="entry name" value="RT_dom"/>
</dbReference>
<reference evidence="2" key="1">
    <citation type="submission" date="2023-03" db="EMBL/GenBank/DDBJ databases">
        <title>Chromosome-level genomes of two armyworms, Mythimna separata and Mythimna loreyi, provide insights into the biosynthesis and reception of sex pheromones.</title>
        <authorList>
            <person name="Zhao H."/>
        </authorList>
    </citation>
    <scope>NUCLEOTIDE SEQUENCE</scope>
    <source>
        <strain evidence="2">BeijingLab</strain>
        <tissue evidence="2">Pupa</tissue>
    </source>
</reference>
<dbReference type="PROSITE" id="PS50878">
    <property type="entry name" value="RT_POL"/>
    <property type="match status" value="1"/>
</dbReference>
<keyword evidence="3" id="KW-1185">Reference proteome</keyword>
<dbReference type="Pfam" id="PF00078">
    <property type="entry name" value="RVT_1"/>
    <property type="match status" value="1"/>
</dbReference>
<proteinExistence type="predicted"/>
<dbReference type="PANTHER" id="PTHR33332">
    <property type="entry name" value="REVERSE TRANSCRIPTASE DOMAIN-CONTAINING PROTEIN"/>
    <property type="match status" value="1"/>
</dbReference>
<dbReference type="EMBL" id="JARGEI010000017">
    <property type="protein sequence ID" value="KAJ8716725.1"/>
    <property type="molecule type" value="Genomic_DNA"/>
</dbReference>
<gene>
    <name evidence="2" type="ORF">PYW07_003352</name>
</gene>
<dbReference type="Proteomes" id="UP001231518">
    <property type="component" value="Chromosome 14"/>
</dbReference>
<feature type="domain" description="Reverse transcriptase" evidence="1">
    <location>
        <begin position="508"/>
        <end position="773"/>
    </location>
</feature>
<dbReference type="InterPro" id="IPR043502">
    <property type="entry name" value="DNA/RNA_pol_sf"/>
</dbReference>
<evidence type="ECO:0000259" key="1">
    <source>
        <dbReference type="PROSITE" id="PS50878"/>
    </source>
</evidence>
<dbReference type="InterPro" id="IPR036691">
    <property type="entry name" value="Endo/exonu/phosph_ase_sf"/>
</dbReference>
<dbReference type="AlphaFoldDB" id="A0AAD8DRW2"/>
<dbReference type="GO" id="GO:0071897">
    <property type="term" value="P:DNA biosynthetic process"/>
    <property type="evidence" value="ECO:0007669"/>
    <property type="project" value="UniProtKB-ARBA"/>
</dbReference>
<dbReference type="Gene3D" id="3.60.10.10">
    <property type="entry name" value="Endonuclease/exonuclease/phosphatase"/>
    <property type="match status" value="1"/>
</dbReference>
<evidence type="ECO:0000313" key="2">
    <source>
        <dbReference type="EMBL" id="KAJ8716725.1"/>
    </source>
</evidence>
<organism evidence="2 3">
    <name type="scientific">Mythimna separata</name>
    <name type="common">Oriental armyworm</name>
    <name type="synonym">Pseudaletia separata</name>
    <dbReference type="NCBI Taxonomy" id="271217"/>
    <lineage>
        <taxon>Eukaryota</taxon>
        <taxon>Metazoa</taxon>
        <taxon>Ecdysozoa</taxon>
        <taxon>Arthropoda</taxon>
        <taxon>Hexapoda</taxon>
        <taxon>Insecta</taxon>
        <taxon>Pterygota</taxon>
        <taxon>Neoptera</taxon>
        <taxon>Endopterygota</taxon>
        <taxon>Lepidoptera</taxon>
        <taxon>Glossata</taxon>
        <taxon>Ditrysia</taxon>
        <taxon>Noctuoidea</taxon>
        <taxon>Noctuidae</taxon>
        <taxon>Noctuinae</taxon>
        <taxon>Hadenini</taxon>
        <taxon>Mythimna</taxon>
    </lineage>
</organism>